<evidence type="ECO:0000259" key="1">
    <source>
        <dbReference type="PROSITE" id="PS51186"/>
    </source>
</evidence>
<dbReference type="Proteomes" id="UP001529421">
    <property type="component" value="Unassembled WGS sequence"/>
</dbReference>
<proteinExistence type="predicted"/>
<feature type="domain" description="N-acetyltransferase" evidence="1">
    <location>
        <begin position="1"/>
        <end position="155"/>
    </location>
</feature>
<dbReference type="SUPFAM" id="SSF55729">
    <property type="entry name" value="Acyl-CoA N-acyltransferases (Nat)"/>
    <property type="match status" value="1"/>
</dbReference>
<evidence type="ECO:0000313" key="2">
    <source>
        <dbReference type="EMBL" id="MDM8274589.1"/>
    </source>
</evidence>
<dbReference type="PROSITE" id="PS51186">
    <property type="entry name" value="GNAT"/>
    <property type="match status" value="1"/>
</dbReference>
<comment type="caution">
    <text evidence="2">The sequence shown here is derived from an EMBL/GenBank/DDBJ whole genome shotgun (WGS) entry which is preliminary data.</text>
</comment>
<dbReference type="EMBL" id="JAUDDZ010000003">
    <property type="protein sequence ID" value="MDM8274589.1"/>
    <property type="molecule type" value="Genomic_DNA"/>
</dbReference>
<keyword evidence="3" id="KW-1185">Reference proteome</keyword>
<dbReference type="Pfam" id="PF13508">
    <property type="entry name" value="Acetyltransf_7"/>
    <property type="match status" value="1"/>
</dbReference>
<accession>A0ABT7V9M6</accession>
<dbReference type="Gene3D" id="3.40.630.30">
    <property type="match status" value="1"/>
</dbReference>
<evidence type="ECO:0000313" key="3">
    <source>
        <dbReference type="Proteomes" id="UP001529421"/>
    </source>
</evidence>
<gene>
    <name evidence="2" type="ORF">QUW28_03610</name>
</gene>
<organism evidence="2 3">
    <name type="scientific">Enorma phocaeensis</name>
    <dbReference type="NCBI Taxonomy" id="1871019"/>
    <lineage>
        <taxon>Bacteria</taxon>
        <taxon>Bacillati</taxon>
        <taxon>Actinomycetota</taxon>
        <taxon>Coriobacteriia</taxon>
        <taxon>Coriobacteriales</taxon>
        <taxon>Coriobacteriaceae</taxon>
        <taxon>Enorma</taxon>
    </lineage>
</organism>
<dbReference type="CDD" id="cd04301">
    <property type="entry name" value="NAT_SF"/>
    <property type="match status" value="1"/>
</dbReference>
<dbReference type="RefSeq" id="WP_289544638.1">
    <property type="nucleotide sequence ID" value="NZ_JAUDDZ010000003.1"/>
</dbReference>
<sequence>MEIRKVAGDRRRYLSLLLLADEQADMVERYLDRGDMWVLVETAGADNADEVLAECLVTDGGAGVLEIKNLAVVPEHQGRGLGRELIEHVAHTYAGRYHALLVGTGDSPLTVPFYERCGFTRSHVVSDFFTRHYDHPIFEGGVQLRDMVYLKRPLA</sequence>
<dbReference type="InterPro" id="IPR000182">
    <property type="entry name" value="GNAT_dom"/>
</dbReference>
<dbReference type="InterPro" id="IPR016181">
    <property type="entry name" value="Acyl_CoA_acyltransferase"/>
</dbReference>
<reference evidence="3" key="1">
    <citation type="submission" date="2023-06" db="EMBL/GenBank/DDBJ databases">
        <title>Identification and characterization of horizontal gene transfer across gut microbiota members of farm animals based on homology search.</title>
        <authorList>
            <person name="Zeman M."/>
            <person name="Kubasova T."/>
            <person name="Jahodarova E."/>
            <person name="Nykrynova M."/>
            <person name="Rychlik I."/>
        </authorList>
    </citation>
    <scope>NUCLEOTIDE SEQUENCE [LARGE SCALE GENOMIC DNA]</scope>
    <source>
        <strain evidence="3">154_Feed</strain>
    </source>
</reference>
<name>A0ABT7V9M6_9ACTN</name>
<protein>
    <submittedName>
        <fullName evidence="2">GNAT family N-acetyltransferase</fullName>
    </submittedName>
</protein>